<accession>A0A8T2V6T6</accession>
<evidence type="ECO:0000313" key="4">
    <source>
        <dbReference type="EMBL" id="KAH7442778.1"/>
    </source>
</evidence>
<dbReference type="GO" id="GO:0008270">
    <property type="term" value="F:zinc ion binding"/>
    <property type="evidence" value="ECO:0007669"/>
    <property type="project" value="UniProtKB-KW"/>
</dbReference>
<keyword evidence="5" id="KW-1185">Reference proteome</keyword>
<dbReference type="Pfam" id="PF00098">
    <property type="entry name" value="zf-CCHC"/>
    <property type="match status" value="1"/>
</dbReference>
<feature type="domain" description="CCHC-type" evidence="3">
    <location>
        <begin position="223"/>
        <end position="234"/>
    </location>
</feature>
<keyword evidence="2" id="KW-0732">Signal</keyword>
<name>A0A8T2V6T6_CERRI</name>
<protein>
    <recommendedName>
        <fullName evidence="3">CCHC-type domain-containing protein</fullName>
    </recommendedName>
</protein>
<dbReference type="Proteomes" id="UP000825935">
    <property type="component" value="Chromosome 2"/>
</dbReference>
<evidence type="ECO:0000313" key="5">
    <source>
        <dbReference type="Proteomes" id="UP000825935"/>
    </source>
</evidence>
<organism evidence="4 5">
    <name type="scientific">Ceratopteris richardii</name>
    <name type="common">Triangle waterfern</name>
    <dbReference type="NCBI Taxonomy" id="49495"/>
    <lineage>
        <taxon>Eukaryota</taxon>
        <taxon>Viridiplantae</taxon>
        <taxon>Streptophyta</taxon>
        <taxon>Embryophyta</taxon>
        <taxon>Tracheophyta</taxon>
        <taxon>Polypodiopsida</taxon>
        <taxon>Polypodiidae</taxon>
        <taxon>Polypodiales</taxon>
        <taxon>Pteridineae</taxon>
        <taxon>Pteridaceae</taxon>
        <taxon>Parkerioideae</taxon>
        <taxon>Ceratopteris</taxon>
    </lineage>
</organism>
<dbReference type="GO" id="GO:0003676">
    <property type="term" value="F:nucleic acid binding"/>
    <property type="evidence" value="ECO:0007669"/>
    <property type="project" value="InterPro"/>
</dbReference>
<dbReference type="InterPro" id="IPR001878">
    <property type="entry name" value="Znf_CCHC"/>
</dbReference>
<feature type="signal peptide" evidence="2">
    <location>
        <begin position="1"/>
        <end position="20"/>
    </location>
</feature>
<evidence type="ECO:0000259" key="3">
    <source>
        <dbReference type="PROSITE" id="PS50158"/>
    </source>
</evidence>
<feature type="chain" id="PRO_5035855670" description="CCHC-type domain-containing protein" evidence="2">
    <location>
        <begin position="21"/>
        <end position="239"/>
    </location>
</feature>
<evidence type="ECO:0000256" key="2">
    <source>
        <dbReference type="SAM" id="SignalP"/>
    </source>
</evidence>
<dbReference type="EMBL" id="CM035407">
    <property type="protein sequence ID" value="KAH7442778.1"/>
    <property type="molecule type" value="Genomic_DNA"/>
</dbReference>
<proteinExistence type="predicted"/>
<keyword evidence="1" id="KW-0862">Zinc</keyword>
<dbReference type="AlphaFoldDB" id="A0A8T2V6T6"/>
<comment type="caution">
    <text evidence="4">The sequence shown here is derived from an EMBL/GenBank/DDBJ whole genome shotgun (WGS) entry which is preliminary data.</text>
</comment>
<keyword evidence="1" id="KW-0479">Metal-binding</keyword>
<dbReference type="PROSITE" id="PS50158">
    <property type="entry name" value="ZF_CCHC"/>
    <property type="match status" value="1"/>
</dbReference>
<reference evidence="4" key="1">
    <citation type="submission" date="2021-08" db="EMBL/GenBank/DDBJ databases">
        <title>WGS assembly of Ceratopteris richardii.</title>
        <authorList>
            <person name="Marchant D.B."/>
            <person name="Chen G."/>
            <person name="Jenkins J."/>
            <person name="Shu S."/>
            <person name="Leebens-Mack J."/>
            <person name="Grimwood J."/>
            <person name="Schmutz J."/>
            <person name="Soltis P."/>
            <person name="Soltis D."/>
            <person name="Chen Z.-H."/>
        </authorList>
    </citation>
    <scope>NUCLEOTIDE SEQUENCE</scope>
    <source>
        <strain evidence="4">Whitten #5841</strain>
        <tissue evidence="4">Leaf</tissue>
    </source>
</reference>
<keyword evidence="1" id="KW-0863">Zinc-finger</keyword>
<gene>
    <name evidence="4" type="ORF">KP509_02G001400</name>
</gene>
<sequence>MSIRAMIWVHMLRGLQVGACNWNIYGGHVKGALEFCKNKGYFLGADLCPGALEEDKDSVASCEKLLEQTEVNCLVCRKANHPHDLASVWGALFFNNGQEDEIVLDAEVIFSKSERERKAKFDTLFKVQQDRGGIVEPKKLEVIVPGMFVSVPSTRATESGSGLATASFELPESSSLSAPVVECESSQQDNILLSQGRQHVLGAETISENGRIPKSEGGVYPLNCGEEGHLARDCTVAAA</sequence>
<evidence type="ECO:0000256" key="1">
    <source>
        <dbReference type="PROSITE-ProRule" id="PRU00047"/>
    </source>
</evidence>
<dbReference type="OrthoDB" id="432311at2759"/>